<gene>
    <name evidence="1" type="ORF">GOODEAATRI_024948</name>
</gene>
<dbReference type="Proteomes" id="UP001476798">
    <property type="component" value="Unassembled WGS sequence"/>
</dbReference>
<proteinExistence type="predicted"/>
<accession>A0ABV0MKM4</accession>
<name>A0ABV0MKM4_9TELE</name>
<sequence length="185" mass="20084">MSASAGPTTPGAHLIPMLTSPDSLTAVYSEVCWLIGLQATSEMLQVPNNKLKIGYLLILYPEGTVGNIDFTPGDDDCVLDGFGGNVDTEVGAVSIICNLDVNRETVCILVRYPQIDLLSTTARKERVSCSWKLKEPLSSHLSVEPQLSSSSSNAVDGKVSWFVDDATQRLQTRAITFHLRSRKKA</sequence>
<evidence type="ECO:0000313" key="1">
    <source>
        <dbReference type="EMBL" id="MEQ2159625.1"/>
    </source>
</evidence>
<keyword evidence="2" id="KW-1185">Reference proteome</keyword>
<protein>
    <submittedName>
        <fullName evidence="1">Uncharacterized protein</fullName>
    </submittedName>
</protein>
<evidence type="ECO:0000313" key="2">
    <source>
        <dbReference type="Proteomes" id="UP001476798"/>
    </source>
</evidence>
<organism evidence="1 2">
    <name type="scientific">Goodea atripinnis</name>
    <dbReference type="NCBI Taxonomy" id="208336"/>
    <lineage>
        <taxon>Eukaryota</taxon>
        <taxon>Metazoa</taxon>
        <taxon>Chordata</taxon>
        <taxon>Craniata</taxon>
        <taxon>Vertebrata</taxon>
        <taxon>Euteleostomi</taxon>
        <taxon>Actinopterygii</taxon>
        <taxon>Neopterygii</taxon>
        <taxon>Teleostei</taxon>
        <taxon>Neoteleostei</taxon>
        <taxon>Acanthomorphata</taxon>
        <taxon>Ovalentaria</taxon>
        <taxon>Atherinomorphae</taxon>
        <taxon>Cyprinodontiformes</taxon>
        <taxon>Goodeidae</taxon>
        <taxon>Goodea</taxon>
    </lineage>
</organism>
<dbReference type="EMBL" id="JAHRIO010002863">
    <property type="protein sequence ID" value="MEQ2159625.1"/>
    <property type="molecule type" value="Genomic_DNA"/>
</dbReference>
<comment type="caution">
    <text evidence="1">The sequence shown here is derived from an EMBL/GenBank/DDBJ whole genome shotgun (WGS) entry which is preliminary data.</text>
</comment>
<reference evidence="1 2" key="1">
    <citation type="submission" date="2021-06" db="EMBL/GenBank/DDBJ databases">
        <authorList>
            <person name="Palmer J.M."/>
        </authorList>
    </citation>
    <scope>NUCLEOTIDE SEQUENCE [LARGE SCALE GENOMIC DNA]</scope>
    <source>
        <strain evidence="1 2">GA_2019</strain>
        <tissue evidence="1">Muscle</tissue>
    </source>
</reference>